<dbReference type="Pfam" id="PF02254">
    <property type="entry name" value="TrkA_N"/>
    <property type="match status" value="2"/>
</dbReference>
<evidence type="ECO:0000256" key="1">
    <source>
        <dbReference type="SAM" id="Phobius"/>
    </source>
</evidence>
<dbReference type="InterPro" id="IPR036291">
    <property type="entry name" value="NAD(P)-bd_dom_sf"/>
</dbReference>
<reference evidence="3" key="1">
    <citation type="submission" date="2021-05" db="EMBL/GenBank/DDBJ databases">
        <authorList>
            <person name="Pietrasiak N."/>
            <person name="Ward R."/>
            <person name="Stajich J.E."/>
            <person name="Kurbessoian T."/>
        </authorList>
    </citation>
    <scope>NUCLEOTIDE SEQUENCE</scope>
    <source>
        <strain evidence="3">UHER 2000/2452</strain>
    </source>
</reference>
<feature type="domain" description="RCK C-terminal" evidence="2">
    <location>
        <begin position="552"/>
        <end position="636"/>
    </location>
</feature>
<name>A0A951QAD7_9CYAN</name>
<reference evidence="3" key="2">
    <citation type="journal article" date="2022" name="Microbiol. Resour. Announc.">
        <title>Metagenome Sequencing to Explore Phylogenomics of Terrestrial Cyanobacteria.</title>
        <authorList>
            <person name="Ward R.D."/>
            <person name="Stajich J.E."/>
            <person name="Johansen J.R."/>
            <person name="Huntemann M."/>
            <person name="Clum A."/>
            <person name="Foster B."/>
            <person name="Foster B."/>
            <person name="Roux S."/>
            <person name="Palaniappan K."/>
            <person name="Varghese N."/>
            <person name="Mukherjee S."/>
            <person name="Reddy T.B.K."/>
            <person name="Daum C."/>
            <person name="Copeland A."/>
            <person name="Chen I.A."/>
            <person name="Ivanova N.N."/>
            <person name="Kyrpides N.C."/>
            <person name="Shapiro N."/>
            <person name="Eloe-Fadrosh E.A."/>
            <person name="Pietrasiak N."/>
        </authorList>
    </citation>
    <scope>NUCLEOTIDE SEQUENCE</scope>
    <source>
        <strain evidence="3">UHER 2000/2452</strain>
    </source>
</reference>
<dbReference type="EMBL" id="JAHHHD010000007">
    <property type="protein sequence ID" value="MBW4658810.1"/>
    <property type="molecule type" value="Genomic_DNA"/>
</dbReference>
<keyword evidence="1" id="KW-1133">Transmembrane helix</keyword>
<accession>A0A951QAD7</accession>
<organism evidence="3 4">
    <name type="scientific">Drouetiella hepatica Uher 2000/2452</name>
    <dbReference type="NCBI Taxonomy" id="904376"/>
    <lineage>
        <taxon>Bacteria</taxon>
        <taxon>Bacillati</taxon>
        <taxon>Cyanobacteriota</taxon>
        <taxon>Cyanophyceae</taxon>
        <taxon>Oculatellales</taxon>
        <taxon>Oculatellaceae</taxon>
        <taxon>Drouetiella</taxon>
    </lineage>
</organism>
<dbReference type="GO" id="GO:0006813">
    <property type="term" value="P:potassium ion transport"/>
    <property type="evidence" value="ECO:0007669"/>
    <property type="project" value="InterPro"/>
</dbReference>
<keyword evidence="1" id="KW-0812">Transmembrane</keyword>
<evidence type="ECO:0000313" key="3">
    <source>
        <dbReference type="EMBL" id="MBW4658810.1"/>
    </source>
</evidence>
<feature type="transmembrane region" description="Helical" evidence="1">
    <location>
        <begin position="374"/>
        <end position="398"/>
    </location>
</feature>
<dbReference type="GO" id="GO:0008324">
    <property type="term" value="F:monoatomic cation transmembrane transporter activity"/>
    <property type="evidence" value="ECO:0007669"/>
    <property type="project" value="InterPro"/>
</dbReference>
<gene>
    <name evidence="3" type="ORF">KME15_09050</name>
</gene>
<evidence type="ECO:0000313" key="4">
    <source>
        <dbReference type="Proteomes" id="UP000757435"/>
    </source>
</evidence>
<dbReference type="PANTHER" id="PTHR43833">
    <property type="entry name" value="POTASSIUM CHANNEL PROTEIN 2-RELATED-RELATED"/>
    <property type="match status" value="1"/>
</dbReference>
<comment type="caution">
    <text evidence="3">The sequence shown here is derived from an EMBL/GenBank/DDBJ whole genome shotgun (WGS) entry which is preliminary data.</text>
</comment>
<dbReference type="Proteomes" id="UP000757435">
    <property type="component" value="Unassembled WGS sequence"/>
</dbReference>
<dbReference type="SUPFAM" id="SSF51735">
    <property type="entry name" value="NAD(P)-binding Rossmann-fold domains"/>
    <property type="match status" value="2"/>
</dbReference>
<dbReference type="InterPro" id="IPR050721">
    <property type="entry name" value="Trk_Ktr_HKT_K-transport"/>
</dbReference>
<dbReference type="InterPro" id="IPR003148">
    <property type="entry name" value="RCK_N"/>
</dbReference>
<feature type="transmembrane region" description="Helical" evidence="1">
    <location>
        <begin position="310"/>
        <end position="329"/>
    </location>
</feature>
<sequence>MPSPSKSLDLPYGSQLDRFLVCGLGSLGQHCVAELKEYGAIVSAIVEAPPKSWEIPELPQLLEEVLIGDCRLETVLKQARIHDCRTILLVTGNERVNTEAALAARSLNPKVRLIVRSDKQNLNQLLGQSLGNFAAFEPTQLSASAFALSALSVETLGYFKLEKRLLRVVKYQVEQGDRWCDRWWVHGLNSRSRRLLSHTPLDPPSDSPLNPLHPEQFHQWNSEAVLKHGDTVVYVEVMNSLDMGDMLARPTHDRSNDHDLRTKPSRWQKSVARISQLWIQLGHWGKPGKTLAQILRQFWRSTEQYQTQRVAIVCGITLVFMWLLGILLYRMSYPTIGLAEAFYAPIILLLGGYGDLFGSVDFANQPAPAAEMPGWLRLFSLTLTLAGTAFVGVLYALLTEALLTSRFMFFSNRDPVPHSNHVVLVGLGRVGQGVATLLQELKQPLVAITIQAIDSSTLPRMPIIMGDLPHLLAKVNLETAKSIVVVTGDDIQNLELGLMAHTINPNSRLVIRTYDQHFSNSVTRLFPYAQVLCGSALSAEVFVAAAFGENIISLFHFNQKTVLVTEYSIEAGDTLNGKLLSEIAYGYSVVPVLYQRNSQELPELMPSEDIRLYGGARLIVLATSQSLQWIERGELAPRQWQVRIEQALNSHAVIEGANKIALVSGCNIGAAKKLMVNLPATLELPLYEHQAQRLVRKLNESNVAALALRL</sequence>
<proteinExistence type="predicted"/>
<keyword evidence="1" id="KW-0472">Membrane</keyword>
<dbReference type="InterPro" id="IPR006037">
    <property type="entry name" value="RCK_C"/>
</dbReference>
<dbReference type="Gene3D" id="3.40.50.720">
    <property type="entry name" value="NAD(P)-binding Rossmann-like Domain"/>
    <property type="match status" value="2"/>
</dbReference>
<feature type="transmembrane region" description="Helical" evidence="1">
    <location>
        <begin position="336"/>
        <end position="354"/>
    </location>
</feature>
<dbReference type="AlphaFoldDB" id="A0A951QAD7"/>
<protein>
    <submittedName>
        <fullName evidence="3">NAD-binding protein</fullName>
    </submittedName>
</protein>
<dbReference type="PROSITE" id="PS51202">
    <property type="entry name" value="RCK_C"/>
    <property type="match status" value="1"/>
</dbReference>
<evidence type="ECO:0000259" key="2">
    <source>
        <dbReference type="PROSITE" id="PS51202"/>
    </source>
</evidence>
<dbReference type="PANTHER" id="PTHR43833:SF11">
    <property type="entry name" value="VOLTAGE-GATED POTASSIUM CHANNEL KCH"/>
    <property type="match status" value="1"/>
</dbReference>